<dbReference type="EMBL" id="AKHW03002540">
    <property type="protein sequence ID" value="KYO37980.1"/>
    <property type="molecule type" value="Genomic_DNA"/>
</dbReference>
<gene>
    <name evidence="1" type="ORF">Y1Q_0019466</name>
</gene>
<proteinExistence type="predicted"/>
<dbReference type="AlphaFoldDB" id="A0A151NMN6"/>
<comment type="caution">
    <text evidence="1">The sequence shown here is derived from an EMBL/GenBank/DDBJ whole genome shotgun (WGS) entry which is preliminary data.</text>
</comment>
<keyword evidence="2" id="KW-1185">Reference proteome</keyword>
<dbReference type="Proteomes" id="UP000050525">
    <property type="component" value="Unassembled WGS sequence"/>
</dbReference>
<organism evidence="1 2">
    <name type="scientific">Alligator mississippiensis</name>
    <name type="common">American alligator</name>
    <dbReference type="NCBI Taxonomy" id="8496"/>
    <lineage>
        <taxon>Eukaryota</taxon>
        <taxon>Metazoa</taxon>
        <taxon>Chordata</taxon>
        <taxon>Craniata</taxon>
        <taxon>Vertebrata</taxon>
        <taxon>Euteleostomi</taxon>
        <taxon>Archelosauria</taxon>
        <taxon>Archosauria</taxon>
        <taxon>Crocodylia</taxon>
        <taxon>Alligatoridae</taxon>
        <taxon>Alligatorinae</taxon>
        <taxon>Alligator</taxon>
    </lineage>
</organism>
<evidence type="ECO:0000313" key="1">
    <source>
        <dbReference type="EMBL" id="KYO37980.1"/>
    </source>
</evidence>
<reference evidence="1 2" key="1">
    <citation type="journal article" date="2012" name="Genome Biol.">
        <title>Sequencing three crocodilian genomes to illuminate the evolution of archosaurs and amniotes.</title>
        <authorList>
            <person name="St John J.A."/>
            <person name="Braun E.L."/>
            <person name="Isberg S.R."/>
            <person name="Miles L.G."/>
            <person name="Chong A.Y."/>
            <person name="Gongora J."/>
            <person name="Dalzell P."/>
            <person name="Moran C."/>
            <person name="Bed'hom B."/>
            <person name="Abzhanov A."/>
            <person name="Burgess S.C."/>
            <person name="Cooksey A.M."/>
            <person name="Castoe T.A."/>
            <person name="Crawford N.G."/>
            <person name="Densmore L.D."/>
            <person name="Drew J.C."/>
            <person name="Edwards S.V."/>
            <person name="Faircloth B.C."/>
            <person name="Fujita M.K."/>
            <person name="Greenwold M.J."/>
            <person name="Hoffmann F.G."/>
            <person name="Howard J.M."/>
            <person name="Iguchi T."/>
            <person name="Janes D.E."/>
            <person name="Khan S.Y."/>
            <person name="Kohno S."/>
            <person name="de Koning A.J."/>
            <person name="Lance S.L."/>
            <person name="McCarthy F.M."/>
            <person name="McCormack J.E."/>
            <person name="Merchant M.E."/>
            <person name="Peterson D.G."/>
            <person name="Pollock D.D."/>
            <person name="Pourmand N."/>
            <person name="Raney B.J."/>
            <person name="Roessler K.A."/>
            <person name="Sanford J.R."/>
            <person name="Sawyer R.H."/>
            <person name="Schmidt C.J."/>
            <person name="Triplett E.W."/>
            <person name="Tuberville T.D."/>
            <person name="Venegas-Anaya M."/>
            <person name="Howard J.T."/>
            <person name="Jarvis E.D."/>
            <person name="Guillette L.J.Jr."/>
            <person name="Glenn T.C."/>
            <person name="Green R.E."/>
            <person name="Ray D.A."/>
        </authorList>
    </citation>
    <scope>NUCLEOTIDE SEQUENCE [LARGE SCALE GENOMIC DNA]</scope>
    <source>
        <strain evidence="1">KSC_2009_1</strain>
    </source>
</reference>
<name>A0A151NMN6_ALLMI</name>
<accession>A0A151NMN6</accession>
<sequence length="76" mass="8878">MTLENNGHLLKSYLKEEITPTSQNHCKNSFILVEYYDILRFKGQSIDSSPWPTEVTGTLSQTYVLILQLFYQDNVY</sequence>
<evidence type="ECO:0000313" key="2">
    <source>
        <dbReference type="Proteomes" id="UP000050525"/>
    </source>
</evidence>
<protein>
    <submittedName>
        <fullName evidence="1">Uncharacterized protein</fullName>
    </submittedName>
</protein>